<dbReference type="GO" id="GO:0030623">
    <property type="term" value="F:U5 snRNA binding"/>
    <property type="evidence" value="ECO:0007669"/>
    <property type="project" value="TreeGrafter"/>
</dbReference>
<dbReference type="Gramene" id="ONK57283">
    <property type="protein sequence ID" value="ONK57283"/>
    <property type="gene ID" value="A4U43_C10F18480"/>
</dbReference>
<reference evidence="2" key="1">
    <citation type="journal article" date="2017" name="Nat. Commun.">
        <title>The asparagus genome sheds light on the origin and evolution of a young Y chromosome.</title>
        <authorList>
            <person name="Harkess A."/>
            <person name="Zhou J."/>
            <person name="Xu C."/>
            <person name="Bowers J.E."/>
            <person name="Van der Hulst R."/>
            <person name="Ayyampalayam S."/>
            <person name="Mercati F."/>
            <person name="Riccardi P."/>
            <person name="McKain M.R."/>
            <person name="Kakrana A."/>
            <person name="Tang H."/>
            <person name="Ray J."/>
            <person name="Groenendijk J."/>
            <person name="Arikit S."/>
            <person name="Mathioni S.M."/>
            <person name="Nakano M."/>
            <person name="Shan H."/>
            <person name="Telgmann-Rauber A."/>
            <person name="Kanno A."/>
            <person name="Yue Z."/>
            <person name="Chen H."/>
            <person name="Li W."/>
            <person name="Chen Y."/>
            <person name="Xu X."/>
            <person name="Zhang Y."/>
            <person name="Luo S."/>
            <person name="Chen H."/>
            <person name="Gao J."/>
            <person name="Mao Z."/>
            <person name="Pires J.C."/>
            <person name="Luo M."/>
            <person name="Kudrna D."/>
            <person name="Wing R.A."/>
            <person name="Meyers B.C."/>
            <person name="Yi K."/>
            <person name="Kong H."/>
            <person name="Lavrijsen P."/>
            <person name="Sunseri F."/>
            <person name="Falavigna A."/>
            <person name="Ye Y."/>
            <person name="Leebens-Mack J.H."/>
            <person name="Chen G."/>
        </authorList>
    </citation>
    <scope>NUCLEOTIDE SEQUENCE [LARGE SCALE GENOMIC DNA]</scope>
    <source>
        <strain evidence="2">cv. DH0086</strain>
    </source>
</reference>
<dbReference type="AlphaFoldDB" id="A0A5P1E5M5"/>
<dbReference type="GO" id="GO:0097157">
    <property type="term" value="F:pre-mRNA intronic binding"/>
    <property type="evidence" value="ECO:0007669"/>
    <property type="project" value="TreeGrafter"/>
</dbReference>
<name>A0A5P1E5M5_ASPOF</name>
<evidence type="ECO:0000313" key="1">
    <source>
        <dbReference type="EMBL" id="ONK57283.1"/>
    </source>
</evidence>
<evidence type="ECO:0000313" key="2">
    <source>
        <dbReference type="Proteomes" id="UP000243459"/>
    </source>
</evidence>
<proteinExistence type="predicted"/>
<dbReference type="PANTHER" id="PTHR11140:SF0">
    <property type="entry name" value="PRE-MRNA-PROCESSING-SPLICING FACTOR 8"/>
    <property type="match status" value="1"/>
</dbReference>
<keyword evidence="2" id="KW-1185">Reference proteome</keyword>
<sequence length="139" mass="16223">MAPLTVSLPIMAALHRLAGQLLTDLIDRNYFYLFDMESFFTAKALNMCIPGGPKFEPLYRDMEKGDEDWNEFNDINKLIIRQSLSTEYRTHLYNNRPRKVKLGIYHTLVIMYIQAEDPDLPAFYYDPLINPLTSINKVD</sequence>
<dbReference type="GO" id="GO:0030619">
    <property type="term" value="F:U1 snRNA binding"/>
    <property type="evidence" value="ECO:0007669"/>
    <property type="project" value="TreeGrafter"/>
</dbReference>
<dbReference type="GO" id="GO:0017070">
    <property type="term" value="F:U6 snRNA binding"/>
    <property type="evidence" value="ECO:0007669"/>
    <property type="project" value="TreeGrafter"/>
</dbReference>
<protein>
    <submittedName>
        <fullName evidence="1">Uncharacterized protein</fullName>
    </submittedName>
</protein>
<dbReference type="GO" id="GO:0000244">
    <property type="term" value="P:spliceosomal tri-snRNP complex assembly"/>
    <property type="evidence" value="ECO:0007669"/>
    <property type="project" value="TreeGrafter"/>
</dbReference>
<gene>
    <name evidence="1" type="ORF">A4U43_C10F18480</name>
</gene>
<organism evidence="1 2">
    <name type="scientific">Asparagus officinalis</name>
    <name type="common">Garden asparagus</name>
    <dbReference type="NCBI Taxonomy" id="4686"/>
    <lineage>
        <taxon>Eukaryota</taxon>
        <taxon>Viridiplantae</taxon>
        <taxon>Streptophyta</taxon>
        <taxon>Embryophyta</taxon>
        <taxon>Tracheophyta</taxon>
        <taxon>Spermatophyta</taxon>
        <taxon>Magnoliopsida</taxon>
        <taxon>Liliopsida</taxon>
        <taxon>Asparagales</taxon>
        <taxon>Asparagaceae</taxon>
        <taxon>Asparagoideae</taxon>
        <taxon>Asparagus</taxon>
    </lineage>
</organism>
<dbReference type="OMA" id="YHTLVIM"/>
<dbReference type="EMBL" id="CM007390">
    <property type="protein sequence ID" value="ONK57283.1"/>
    <property type="molecule type" value="Genomic_DNA"/>
</dbReference>
<accession>A0A5P1E5M5</accession>
<dbReference type="GO" id="GO:0071013">
    <property type="term" value="C:catalytic step 2 spliceosome"/>
    <property type="evidence" value="ECO:0007669"/>
    <property type="project" value="TreeGrafter"/>
</dbReference>
<dbReference type="GO" id="GO:0005682">
    <property type="term" value="C:U5 snRNP"/>
    <property type="evidence" value="ECO:0007669"/>
    <property type="project" value="TreeGrafter"/>
</dbReference>
<dbReference type="Proteomes" id="UP000243459">
    <property type="component" value="Chromosome 10"/>
</dbReference>
<dbReference type="GO" id="GO:0030620">
    <property type="term" value="F:U2 snRNA binding"/>
    <property type="evidence" value="ECO:0007669"/>
    <property type="project" value="TreeGrafter"/>
</dbReference>
<dbReference type="PANTHER" id="PTHR11140">
    <property type="entry name" value="PRE-MRNA SPLICING FACTOR PRP8"/>
    <property type="match status" value="1"/>
</dbReference>
<dbReference type="InterPro" id="IPR027652">
    <property type="entry name" value="PRP8"/>
</dbReference>